<accession>A0AAJ6QNG6</accession>
<name>A0AAJ6QNG6_9ACAR</name>
<evidence type="ECO:0000256" key="5">
    <source>
        <dbReference type="ARBA" id="ARBA00023288"/>
    </source>
</evidence>
<evidence type="ECO:0000256" key="1">
    <source>
        <dbReference type="ARBA" id="ARBA00022475"/>
    </source>
</evidence>
<proteinExistence type="predicted"/>
<dbReference type="PANTHER" id="PTHR41164:SF1">
    <property type="entry name" value="CURLI PRODUCTION ASSEMBLY_TRANSPORT COMPONENT CSGG"/>
    <property type="match status" value="1"/>
</dbReference>
<keyword evidence="5" id="KW-0449">Lipoprotein</keyword>
<dbReference type="InterPro" id="IPR005534">
    <property type="entry name" value="Curli_assmbl/transp-comp_CsgG"/>
</dbReference>
<evidence type="ECO:0000256" key="3">
    <source>
        <dbReference type="ARBA" id="ARBA00023136"/>
    </source>
</evidence>
<dbReference type="PANTHER" id="PTHR41164">
    <property type="entry name" value="CURLI PRODUCTION ASSEMBLY/TRANSPORT COMPONENT CSGG"/>
    <property type="match status" value="1"/>
</dbReference>
<organism evidence="7 8">
    <name type="scientific">Galendromus occidentalis</name>
    <name type="common">western predatory mite</name>
    <dbReference type="NCBI Taxonomy" id="34638"/>
    <lineage>
        <taxon>Eukaryota</taxon>
        <taxon>Metazoa</taxon>
        <taxon>Ecdysozoa</taxon>
        <taxon>Arthropoda</taxon>
        <taxon>Chelicerata</taxon>
        <taxon>Arachnida</taxon>
        <taxon>Acari</taxon>
        <taxon>Parasitiformes</taxon>
        <taxon>Mesostigmata</taxon>
        <taxon>Gamasina</taxon>
        <taxon>Phytoseioidea</taxon>
        <taxon>Phytoseiidae</taxon>
        <taxon>Typhlodrominae</taxon>
        <taxon>Galendromus</taxon>
    </lineage>
</organism>
<keyword evidence="7" id="KW-1185">Reference proteome</keyword>
<evidence type="ECO:0000256" key="6">
    <source>
        <dbReference type="SAM" id="SignalP"/>
    </source>
</evidence>
<gene>
    <name evidence="8" type="primary">LOC100905029</name>
</gene>
<dbReference type="Proteomes" id="UP000694867">
    <property type="component" value="Unplaced"/>
</dbReference>
<evidence type="ECO:0000313" key="8">
    <source>
        <dbReference type="RefSeq" id="XP_003738625.1"/>
    </source>
</evidence>
<sequence>MTAVALAALLTLPGCGDVKETAQALSVQKVASAGTIYRGVRQPIAIGQFDNRSTYLRGIFSGGTDMLGSQAKTLLETDLQQTNRFDVMDRDNLSQLKKKTTVAYAKVNLNIVDSVTSQVVFSTQGAGNYELSTNEVVGFGYGSSYDSTLNGKVLDLAIREAVNRLVEAIDTHAWSPN</sequence>
<feature type="signal peptide" evidence="6">
    <location>
        <begin position="1"/>
        <end position="18"/>
    </location>
</feature>
<dbReference type="RefSeq" id="XP_003738625.1">
    <property type="nucleotide sequence ID" value="XM_003738577.1"/>
</dbReference>
<evidence type="ECO:0000256" key="2">
    <source>
        <dbReference type="ARBA" id="ARBA00022729"/>
    </source>
</evidence>
<keyword evidence="2 6" id="KW-0732">Signal</keyword>
<dbReference type="KEGG" id="goe:100905029"/>
<evidence type="ECO:0000313" key="7">
    <source>
        <dbReference type="Proteomes" id="UP000694867"/>
    </source>
</evidence>
<dbReference type="GeneID" id="100905029"/>
<feature type="chain" id="PRO_5042484939" evidence="6">
    <location>
        <begin position="19"/>
        <end position="177"/>
    </location>
</feature>
<dbReference type="AlphaFoldDB" id="A0AAJ6QNG6"/>
<dbReference type="Pfam" id="PF03783">
    <property type="entry name" value="CsgG"/>
    <property type="match status" value="1"/>
</dbReference>
<keyword evidence="1" id="KW-1003">Cell membrane</keyword>
<reference evidence="8" key="1">
    <citation type="submission" date="2025-08" db="UniProtKB">
        <authorList>
            <consortium name="RefSeq"/>
        </authorList>
    </citation>
    <scope>IDENTIFICATION</scope>
</reference>
<keyword evidence="4" id="KW-0564">Palmitate</keyword>
<evidence type="ECO:0000256" key="4">
    <source>
        <dbReference type="ARBA" id="ARBA00023139"/>
    </source>
</evidence>
<protein>
    <submittedName>
        <fullName evidence="8">Uncharacterized protein LOC100905029</fullName>
    </submittedName>
</protein>
<keyword evidence="3" id="KW-0472">Membrane</keyword>